<dbReference type="Proteomes" id="UP000801864">
    <property type="component" value="Unassembled WGS sequence"/>
</dbReference>
<proteinExistence type="predicted"/>
<reference evidence="2 3" key="1">
    <citation type="submission" date="2018-06" db="EMBL/GenBank/DDBJ databases">
        <title>Genome analysis of cellulolytic fungus Trichoderma lentiforme CFAM-422.</title>
        <authorList>
            <person name="Steindorff A.S."/>
            <person name="Formighieri E.F."/>
            <person name="Midorikawa G.E.O."/>
            <person name="Tamietti M.S."/>
            <person name="Ramos E.Z."/>
            <person name="Silva A.S."/>
            <person name="Bon E.P.S."/>
            <person name="Mendes T.D."/>
            <person name="Damaso M.C.T."/>
            <person name="Favaro L.C.L."/>
        </authorList>
    </citation>
    <scope>NUCLEOTIDE SEQUENCE [LARGE SCALE GENOMIC DNA]</scope>
    <source>
        <strain evidence="2 3">CFAM-422</strain>
    </source>
</reference>
<feature type="compositionally biased region" description="Basic and acidic residues" evidence="1">
    <location>
        <begin position="19"/>
        <end position="36"/>
    </location>
</feature>
<comment type="caution">
    <text evidence="2">The sequence shown here is derived from an EMBL/GenBank/DDBJ whole genome shotgun (WGS) entry which is preliminary data.</text>
</comment>
<keyword evidence="3" id="KW-1185">Reference proteome</keyword>
<dbReference type="EMBL" id="QLNT01000004">
    <property type="protein sequence ID" value="KAF3075210.1"/>
    <property type="molecule type" value="Genomic_DNA"/>
</dbReference>
<feature type="compositionally biased region" description="Basic and acidic residues" evidence="1">
    <location>
        <begin position="47"/>
        <end position="65"/>
    </location>
</feature>
<evidence type="ECO:0000313" key="3">
    <source>
        <dbReference type="Proteomes" id="UP000801864"/>
    </source>
</evidence>
<dbReference type="AlphaFoldDB" id="A0A9P5CF39"/>
<name>A0A9P5CF39_9HYPO</name>
<sequence length="113" mass="13431">MNQGRARVIRSNEGEEEDCRSWDDSGSDKIARRKEQEQEEEQVEQGTESRDRDKNKRKRDTLPVRLIDRVAGTTQRRREYNTDRRQRGIPEEFGLHHRPVQNGLEVKRWGGED</sequence>
<evidence type="ECO:0000256" key="1">
    <source>
        <dbReference type="SAM" id="MobiDB-lite"/>
    </source>
</evidence>
<gene>
    <name evidence="2" type="ORF">CFAM422_002924</name>
</gene>
<feature type="region of interest" description="Disordered" evidence="1">
    <location>
        <begin position="1"/>
        <end position="65"/>
    </location>
</feature>
<protein>
    <submittedName>
        <fullName evidence="2">Uncharacterized protein</fullName>
    </submittedName>
</protein>
<evidence type="ECO:0000313" key="2">
    <source>
        <dbReference type="EMBL" id="KAF3075210.1"/>
    </source>
</evidence>
<organism evidence="2 3">
    <name type="scientific">Trichoderma lentiforme</name>
    <dbReference type="NCBI Taxonomy" id="1567552"/>
    <lineage>
        <taxon>Eukaryota</taxon>
        <taxon>Fungi</taxon>
        <taxon>Dikarya</taxon>
        <taxon>Ascomycota</taxon>
        <taxon>Pezizomycotina</taxon>
        <taxon>Sordariomycetes</taxon>
        <taxon>Hypocreomycetidae</taxon>
        <taxon>Hypocreales</taxon>
        <taxon>Hypocreaceae</taxon>
        <taxon>Trichoderma</taxon>
    </lineage>
</organism>
<accession>A0A9P5CF39</accession>